<dbReference type="STRING" id="1178516.AWR27_15750"/>
<keyword evidence="1" id="KW-0812">Transmembrane</keyword>
<proteinExistence type="predicted"/>
<sequence>MYIVLFNKLLNSLTEAALLKKGKKITLVVLPLILIVVVLIYQNDHLPPRTAHRAGRVISHLPIPSSAKVLLFEDEWQGFTGDGHTKIVFGLNKEDFAQLYDQCVKRGYKLLTKSIANKVPYPGYPVTLGKSIYKVVQQNAHHPDIDYIIVVLDEEKQQLIVYNIMI</sequence>
<evidence type="ECO:0000256" key="1">
    <source>
        <dbReference type="SAM" id="Phobius"/>
    </source>
</evidence>
<feature type="transmembrane region" description="Helical" evidence="1">
    <location>
        <begin position="25"/>
        <end position="42"/>
    </location>
</feature>
<dbReference type="AlphaFoldDB" id="A0A1P9WZ43"/>
<name>A0A1P9WZ43_9BACT</name>
<evidence type="ECO:0000313" key="3">
    <source>
        <dbReference type="Proteomes" id="UP000187941"/>
    </source>
</evidence>
<dbReference type="KEGG" id="smon:AWR27_15750"/>
<protein>
    <submittedName>
        <fullName evidence="2">Uncharacterized protein</fullName>
    </submittedName>
</protein>
<dbReference type="EMBL" id="CP014263">
    <property type="protein sequence ID" value="AQG80650.1"/>
    <property type="molecule type" value="Genomic_DNA"/>
</dbReference>
<reference evidence="2 3" key="1">
    <citation type="submission" date="2016-01" db="EMBL/GenBank/DDBJ databases">
        <authorList>
            <person name="Oliw E.H."/>
        </authorList>
    </citation>
    <scope>NUCLEOTIDE SEQUENCE [LARGE SCALE GENOMIC DNA]</scope>
    <source>
        <strain evidence="2 3">DY10</strain>
    </source>
</reference>
<organism evidence="2 3">
    <name type="scientific">Spirosoma montaniterrae</name>
    <dbReference type="NCBI Taxonomy" id="1178516"/>
    <lineage>
        <taxon>Bacteria</taxon>
        <taxon>Pseudomonadati</taxon>
        <taxon>Bacteroidota</taxon>
        <taxon>Cytophagia</taxon>
        <taxon>Cytophagales</taxon>
        <taxon>Cytophagaceae</taxon>
        <taxon>Spirosoma</taxon>
    </lineage>
</organism>
<accession>A0A1P9WZ43</accession>
<dbReference type="Proteomes" id="UP000187941">
    <property type="component" value="Chromosome"/>
</dbReference>
<keyword evidence="1" id="KW-1133">Transmembrane helix</keyword>
<keyword evidence="1" id="KW-0472">Membrane</keyword>
<keyword evidence="3" id="KW-1185">Reference proteome</keyword>
<gene>
    <name evidence="2" type="ORF">AWR27_15750</name>
</gene>
<evidence type="ECO:0000313" key="2">
    <source>
        <dbReference type="EMBL" id="AQG80650.1"/>
    </source>
</evidence>